<dbReference type="Proteomes" id="UP001144036">
    <property type="component" value="Unassembled WGS sequence"/>
</dbReference>
<sequence length="124" mass="13840">MGSDLRRRMAGKGSIVHTAEFIVSSARLAELHECSALLRHTRQRAEEIVGQARALLSEAERQGDAERAPELAAQLDQARRSYCQVLNAYMVICRRITAERQEILQAQLEADRPTGLTGVTRILL</sequence>
<dbReference type="RefSeq" id="WP_270159311.1">
    <property type="nucleotide sequence ID" value="NZ_JAPNNL010000229.1"/>
</dbReference>
<keyword evidence="2" id="KW-1185">Reference proteome</keyword>
<protein>
    <submittedName>
        <fullName evidence="1">Uncharacterized protein</fullName>
    </submittedName>
</protein>
<name>A0ABT4SMA7_9ACTN</name>
<evidence type="ECO:0000313" key="1">
    <source>
        <dbReference type="EMBL" id="MDA0638376.1"/>
    </source>
</evidence>
<accession>A0ABT4SMA7</accession>
<gene>
    <name evidence="1" type="ORF">OUY22_33640</name>
</gene>
<organism evidence="1 2">
    <name type="scientific">Nonomuraea corallina</name>
    <dbReference type="NCBI Taxonomy" id="2989783"/>
    <lineage>
        <taxon>Bacteria</taxon>
        <taxon>Bacillati</taxon>
        <taxon>Actinomycetota</taxon>
        <taxon>Actinomycetes</taxon>
        <taxon>Streptosporangiales</taxon>
        <taxon>Streptosporangiaceae</taxon>
        <taxon>Nonomuraea</taxon>
    </lineage>
</organism>
<proteinExistence type="predicted"/>
<evidence type="ECO:0000313" key="2">
    <source>
        <dbReference type="Proteomes" id="UP001144036"/>
    </source>
</evidence>
<dbReference type="EMBL" id="JAPNNL010000229">
    <property type="protein sequence ID" value="MDA0638376.1"/>
    <property type="molecule type" value="Genomic_DNA"/>
</dbReference>
<comment type="caution">
    <text evidence="1">The sequence shown here is derived from an EMBL/GenBank/DDBJ whole genome shotgun (WGS) entry which is preliminary data.</text>
</comment>
<reference evidence="1" key="1">
    <citation type="submission" date="2022-11" db="EMBL/GenBank/DDBJ databases">
        <title>Nonomuraea corallina sp. nov., a new species of the genus Nonomuraea isolated from sea side sediment in Thai sea.</title>
        <authorList>
            <person name="Ngamcharungchit C."/>
            <person name="Matsumoto A."/>
            <person name="Suriyachadkun C."/>
            <person name="Panbangred W."/>
            <person name="Inahashi Y."/>
            <person name="Intra B."/>
        </authorList>
    </citation>
    <scope>NUCLEOTIDE SEQUENCE</scope>
    <source>
        <strain evidence="1">MCN248</strain>
    </source>
</reference>